<comment type="catalytic activity">
    <reaction evidence="17">
        <text>a 2'-deoxycytidine in single-stranded DNA + H2O + H(+) = a 2'-deoxyuridine in single-stranded DNA + NH4(+)</text>
        <dbReference type="Rhea" id="RHEA:50948"/>
        <dbReference type="Rhea" id="RHEA-COMP:12846"/>
        <dbReference type="Rhea" id="RHEA-COMP:12847"/>
        <dbReference type="ChEBI" id="CHEBI:15377"/>
        <dbReference type="ChEBI" id="CHEBI:15378"/>
        <dbReference type="ChEBI" id="CHEBI:28938"/>
        <dbReference type="ChEBI" id="CHEBI:85452"/>
        <dbReference type="ChEBI" id="CHEBI:133902"/>
        <dbReference type="EC" id="3.5.4.38"/>
    </reaction>
</comment>
<evidence type="ECO:0000313" key="21">
    <source>
        <dbReference type="Proteomes" id="UP000008225"/>
    </source>
</evidence>
<name>A0A8I3WSE8_CALJA</name>
<evidence type="ECO:0000256" key="2">
    <source>
        <dbReference type="ARBA" id="ARBA00004123"/>
    </source>
</evidence>
<comment type="subunit">
    <text evidence="18">Homodimer.</text>
</comment>
<dbReference type="GeneTree" id="ENSGT00940000161999"/>
<comment type="domain">
    <text evidence="18">The CMP/dCMP deaminase domain 1 mediates RNA binding, RNA-dependent oligomerization and virion incorporation whereas the CMP/dCMP deaminase domain 2 confers deoxycytidine deaminase activity and substrate sequence specificity.</text>
</comment>
<accession>A0A8I3WSE8</accession>
<keyword evidence="6 18" id="KW-0963">Cytoplasm</keyword>
<keyword evidence="8 18" id="KW-0399">Innate immunity</keyword>
<keyword evidence="21" id="KW-1185">Reference proteome</keyword>
<dbReference type="GO" id="GO:0045869">
    <property type="term" value="P:negative regulation of single stranded viral RNA replication via double stranded DNA intermediate"/>
    <property type="evidence" value="ECO:0007669"/>
    <property type="project" value="TreeGrafter"/>
</dbReference>
<dbReference type="GO" id="GO:0005634">
    <property type="term" value="C:nucleus"/>
    <property type="evidence" value="ECO:0007669"/>
    <property type="project" value="UniProtKB-SubCell"/>
</dbReference>
<evidence type="ECO:0000256" key="16">
    <source>
        <dbReference type="ARBA" id="ARBA00032972"/>
    </source>
</evidence>
<dbReference type="PANTHER" id="PTHR13857">
    <property type="entry name" value="MRNA EDITING ENZYME"/>
    <property type="match status" value="1"/>
</dbReference>
<evidence type="ECO:0000256" key="13">
    <source>
        <dbReference type="ARBA" id="ARBA00022859"/>
    </source>
</evidence>
<feature type="domain" description="CMP/dCMP-type deaminase" evidence="19">
    <location>
        <begin position="24"/>
        <end position="134"/>
    </location>
</feature>
<evidence type="ECO:0000256" key="1">
    <source>
        <dbReference type="ARBA" id="ARBA00001947"/>
    </source>
</evidence>
<dbReference type="PANTHER" id="PTHR13857:SF20">
    <property type="entry name" value="DNA DC-DU-EDITING ENZYME APOBEC-3G"/>
    <property type="match status" value="1"/>
</dbReference>
<evidence type="ECO:0000256" key="12">
    <source>
        <dbReference type="ARBA" id="ARBA00022833"/>
    </source>
</evidence>
<protein>
    <recommendedName>
        <fullName evidence="5 18">DNA dC-&gt;dU-editing enzyme APOBEC-3G</fullName>
        <ecNumber evidence="18">3.5.4.-</ecNumber>
    </recommendedName>
    <alternativeName>
        <fullName evidence="16 18">Deoxycytidine deaminase</fullName>
    </alternativeName>
</protein>
<dbReference type="InterPro" id="IPR050610">
    <property type="entry name" value="APOBEC_Cyt_Deaminase"/>
</dbReference>
<evidence type="ECO:0000256" key="17">
    <source>
        <dbReference type="ARBA" id="ARBA00049114"/>
    </source>
</evidence>
<dbReference type="GO" id="GO:1990904">
    <property type="term" value="C:ribonucleoprotein complex"/>
    <property type="evidence" value="ECO:0007669"/>
    <property type="project" value="UniProtKB-UniRule"/>
</dbReference>
<evidence type="ECO:0000256" key="5">
    <source>
        <dbReference type="ARBA" id="ARBA00020239"/>
    </source>
</evidence>
<dbReference type="Gene3D" id="3.40.140.10">
    <property type="entry name" value="Cytidine Deaminase, domain 2"/>
    <property type="match status" value="2"/>
</dbReference>
<evidence type="ECO:0000256" key="10">
    <source>
        <dbReference type="ARBA" id="ARBA00022737"/>
    </source>
</evidence>
<evidence type="ECO:0000256" key="18">
    <source>
        <dbReference type="RuleBase" id="RU367054"/>
    </source>
</evidence>
<keyword evidence="7 18" id="KW-0597">Phosphoprotein</keyword>
<evidence type="ECO:0000256" key="14">
    <source>
        <dbReference type="ARBA" id="ARBA00023118"/>
    </source>
</evidence>
<comment type="similarity">
    <text evidence="4 18">Belongs to the cytidine and deoxycytidylate deaminase family.</text>
</comment>
<dbReference type="GO" id="GO:0004126">
    <property type="term" value="F:cytidine deaminase activity"/>
    <property type="evidence" value="ECO:0007669"/>
    <property type="project" value="UniProtKB-UniRule"/>
</dbReference>
<dbReference type="GO" id="GO:0016554">
    <property type="term" value="P:cytidine to uridine editing"/>
    <property type="evidence" value="ECO:0007669"/>
    <property type="project" value="TreeGrafter"/>
</dbReference>
<dbReference type="SUPFAM" id="SSF53927">
    <property type="entry name" value="Cytidine deaminase-like"/>
    <property type="match status" value="2"/>
</dbReference>
<evidence type="ECO:0000256" key="11">
    <source>
        <dbReference type="ARBA" id="ARBA00022801"/>
    </source>
</evidence>
<comment type="subcellular location">
    <subcellularLocation>
        <location evidence="3 18">Cytoplasm</location>
        <location evidence="3 18">P-body</location>
    </subcellularLocation>
    <subcellularLocation>
        <location evidence="18">Cytoplasm</location>
    </subcellularLocation>
    <subcellularLocation>
        <location evidence="2 18">Nucleus</location>
    </subcellularLocation>
    <text evidence="18">Mainly cytoplasmic, small amount are found in the nucleus.</text>
</comment>
<reference evidence="20" key="2">
    <citation type="submission" date="2025-08" db="UniProtKB">
        <authorList>
            <consortium name="Ensembl"/>
        </authorList>
    </citation>
    <scope>IDENTIFICATION</scope>
</reference>
<dbReference type="GO" id="GO:0051607">
    <property type="term" value="P:defense response to virus"/>
    <property type="evidence" value="ECO:0007669"/>
    <property type="project" value="UniProtKB-UniRule"/>
</dbReference>
<keyword evidence="9 18" id="KW-0479">Metal-binding</keyword>
<evidence type="ECO:0000256" key="6">
    <source>
        <dbReference type="ARBA" id="ARBA00022490"/>
    </source>
</evidence>
<keyword evidence="15 18" id="KW-0539">Nucleus</keyword>
<evidence type="ECO:0000256" key="8">
    <source>
        <dbReference type="ARBA" id="ARBA00022588"/>
    </source>
</evidence>
<dbReference type="EC" id="3.5.4.-" evidence="18"/>
<organism evidence="20 21">
    <name type="scientific">Callithrix jacchus</name>
    <name type="common">White-tufted-ear marmoset</name>
    <name type="synonym">Simia Jacchus</name>
    <dbReference type="NCBI Taxonomy" id="9483"/>
    <lineage>
        <taxon>Eukaryota</taxon>
        <taxon>Metazoa</taxon>
        <taxon>Chordata</taxon>
        <taxon>Craniata</taxon>
        <taxon>Vertebrata</taxon>
        <taxon>Euteleostomi</taxon>
        <taxon>Mammalia</taxon>
        <taxon>Eutheria</taxon>
        <taxon>Euarchontoglires</taxon>
        <taxon>Primates</taxon>
        <taxon>Haplorrhini</taxon>
        <taxon>Platyrrhini</taxon>
        <taxon>Cebidae</taxon>
        <taxon>Callitrichinae</taxon>
        <taxon>Callithrix</taxon>
        <taxon>Callithrix</taxon>
    </lineage>
</organism>
<dbReference type="GO" id="GO:0000932">
    <property type="term" value="C:P-body"/>
    <property type="evidence" value="ECO:0007669"/>
    <property type="project" value="UniProtKB-SubCell"/>
</dbReference>
<evidence type="ECO:0000256" key="7">
    <source>
        <dbReference type="ARBA" id="ARBA00022553"/>
    </source>
</evidence>
<evidence type="ECO:0000313" key="20">
    <source>
        <dbReference type="Ensembl" id="ENSCJAP00000089833.1"/>
    </source>
</evidence>
<dbReference type="GO" id="GO:0008270">
    <property type="term" value="F:zinc ion binding"/>
    <property type="evidence" value="ECO:0007669"/>
    <property type="project" value="UniProtKB-UniRule"/>
</dbReference>
<dbReference type="GO" id="GO:0045087">
    <property type="term" value="P:innate immune response"/>
    <property type="evidence" value="ECO:0007669"/>
    <property type="project" value="UniProtKB-UniRule"/>
</dbReference>
<reference evidence="20" key="3">
    <citation type="submission" date="2025-09" db="UniProtKB">
        <authorList>
            <consortium name="Ensembl"/>
        </authorList>
    </citation>
    <scope>IDENTIFICATION</scope>
</reference>
<keyword evidence="14 18" id="KW-0051">Antiviral defense</keyword>
<dbReference type="InterPro" id="IPR016193">
    <property type="entry name" value="Cytidine_deaminase-like"/>
</dbReference>
<dbReference type="GO" id="GO:0010526">
    <property type="term" value="P:transposable element silencing"/>
    <property type="evidence" value="ECO:0007669"/>
    <property type="project" value="UniProtKB-UniRule"/>
</dbReference>
<dbReference type="GO" id="GO:0003723">
    <property type="term" value="F:RNA binding"/>
    <property type="evidence" value="ECO:0007669"/>
    <property type="project" value="TreeGrafter"/>
</dbReference>
<feature type="domain" description="CMP/dCMP-type deaminase" evidence="19">
    <location>
        <begin position="209"/>
        <end position="323"/>
    </location>
</feature>
<keyword evidence="10 18" id="KW-0677">Repeat</keyword>
<reference evidence="20 21" key="1">
    <citation type="submission" date="2009-03" db="EMBL/GenBank/DDBJ databases">
        <authorList>
            <person name="Warren W."/>
            <person name="Ye L."/>
            <person name="Minx P."/>
            <person name="Worley K."/>
            <person name="Gibbs R."/>
            <person name="Wilson R.K."/>
        </authorList>
    </citation>
    <scope>NUCLEOTIDE SEQUENCE [LARGE SCALE GENOMIC DNA]</scope>
</reference>
<comment type="cofactor">
    <cofactor evidence="1 18">
        <name>Zn(2+)</name>
        <dbReference type="ChEBI" id="CHEBI:29105"/>
    </cofactor>
</comment>
<dbReference type="Pfam" id="PF18782">
    <property type="entry name" value="NAD2"/>
    <property type="match status" value="2"/>
</dbReference>
<keyword evidence="13 18" id="KW-0391">Immunity</keyword>
<dbReference type="Ensembl" id="ENSCJAT00000143170.1">
    <property type="protein sequence ID" value="ENSCJAP00000089833.1"/>
    <property type="gene ID" value="ENSCJAG00000080759.1"/>
</dbReference>
<dbReference type="CDD" id="cd01283">
    <property type="entry name" value="cytidine_deaminase"/>
    <property type="match status" value="2"/>
</dbReference>
<evidence type="ECO:0000256" key="15">
    <source>
        <dbReference type="ARBA" id="ARBA00023242"/>
    </source>
</evidence>
<dbReference type="FunFam" id="3.40.140.10:FF:000029">
    <property type="entry name" value="DNA dC-&gt;dU-editing enzyme APOBEC-3G"/>
    <property type="match status" value="2"/>
</dbReference>
<evidence type="ECO:0000256" key="4">
    <source>
        <dbReference type="ARBA" id="ARBA00006576"/>
    </source>
</evidence>
<dbReference type="InterPro" id="IPR016192">
    <property type="entry name" value="APOBEC/CMP_deaminase_Zn-bd"/>
</dbReference>
<evidence type="ECO:0000259" key="19">
    <source>
        <dbReference type="PROSITE" id="PS51747"/>
    </source>
</evidence>
<dbReference type="Proteomes" id="UP000008225">
    <property type="component" value="Chromosome 1"/>
</dbReference>
<comment type="function">
    <text evidence="18">DNA deaminase (cytidine deaminase) which acts as an inhibitor of retrovirus replication and retrotransposon mobility. After the penetration of retroviral nucleocapsids into target cells of infection and the initiation of reverse transcription, it can induce the conversion of cytosine to uracil in the minus-sense single-strand viral DNA, leading to G-to-A hypermutations in the subsequent plus-strand viral DNA. The resultant detrimental levels of mutations in the proviral genome, along with a deamination-independent mechanism that works prior to the proviral integration, together exert efficient antiretroviral effects in infected target cells. Selectively targets single-stranded DNA and does not deaminate double-stranded DNA or single- or double-stranded RNA.</text>
</comment>
<keyword evidence="11 18" id="KW-0378">Hydrolase</keyword>
<dbReference type="GO" id="GO:0070383">
    <property type="term" value="P:DNA cytosine deamination"/>
    <property type="evidence" value="ECO:0007669"/>
    <property type="project" value="UniProtKB-UniRule"/>
</dbReference>
<evidence type="ECO:0000256" key="3">
    <source>
        <dbReference type="ARBA" id="ARBA00004201"/>
    </source>
</evidence>
<evidence type="ECO:0000256" key="9">
    <source>
        <dbReference type="ARBA" id="ARBA00022723"/>
    </source>
</evidence>
<sequence length="519" mass="59964">LNTVARMDPDTFFYNFYNRPILSHRNTVWLCYEVKMKTNDCSRPPLVAKILQGQVYSKPQHHPEMRFLHWFRKWKLHSDQEYEVTWFVSWSPCPVCARNVAEFLTEDGKVTLTIFVARLYYFWIPHYREELRRLCQRRDSPHATMKIMSYGEFQHCWDKFVDNQRLYKPWNKLPKHYTLLHITLGEVLGHLMDPDTFTYNFTNDPSVLGRHQTYLCYEVEHLHSGTWVPLHQHRGFILNEASNNPGFPEGRHAELCLLDLILFWKLDPAQRYRVTCFISWSPCFCCAEKVAEFLQENPHVNLRIFAARIYGYQRGYKKGLRRLNRAGAPISMMKYSEFSHCWDTFVDHHRCRFEPWEGLNEHSQALSGRLQAILQVRASSLCPVPHGPPLLPSSPGPCLPLCSEPLLGSLLPPGRPMLSLPFLLTASLSLPPPPSPSPLPSLSLSPGLLLCPLSTLSPPAPFNSPALPESGKLMNDPQSLRKAETWAEQRNKRSSSKKCNQAIHRHLQLITDASKAIRS</sequence>
<dbReference type="PROSITE" id="PS00903">
    <property type="entry name" value="CYT_DCMP_DEAMINASES_1"/>
    <property type="match status" value="1"/>
</dbReference>
<dbReference type="AlphaFoldDB" id="A0A8I3WSE8"/>
<dbReference type="OMA" id="FLCNQAP"/>
<dbReference type="PROSITE" id="PS51747">
    <property type="entry name" value="CYT_DCMP_DEAMINASES_2"/>
    <property type="match status" value="2"/>
</dbReference>
<keyword evidence="12 18" id="KW-0862">Zinc</keyword>
<dbReference type="InterPro" id="IPR002125">
    <property type="entry name" value="CMP_dCMP_dom"/>
</dbReference>
<proteinExistence type="inferred from homology"/>